<evidence type="ECO:0000256" key="10">
    <source>
        <dbReference type="ARBA" id="ARBA00023268"/>
    </source>
</evidence>
<keyword evidence="3" id="KW-0255">Endonuclease</keyword>
<keyword evidence="10" id="KW-0511">Multifunctional enzyme</keyword>
<keyword evidence="5" id="KW-0460">Magnesium</keyword>
<evidence type="ECO:0000256" key="2">
    <source>
        <dbReference type="ARBA" id="ARBA00022723"/>
    </source>
</evidence>
<dbReference type="GO" id="GO:0006310">
    <property type="term" value="P:DNA recombination"/>
    <property type="evidence" value="ECO:0007669"/>
    <property type="project" value="UniProtKB-KW"/>
</dbReference>
<accession>A0A085LP75</accession>
<keyword evidence="6" id="KW-0229">DNA integration</keyword>
<dbReference type="Pfam" id="PF00665">
    <property type="entry name" value="rve"/>
    <property type="match status" value="1"/>
</dbReference>
<dbReference type="InterPro" id="IPR036397">
    <property type="entry name" value="RNaseH_sf"/>
</dbReference>
<dbReference type="Pfam" id="PF25597">
    <property type="entry name" value="SH3_retrovirus"/>
    <property type="match status" value="2"/>
</dbReference>
<dbReference type="PANTHER" id="PTHR42648:SF11">
    <property type="entry name" value="TRANSPOSON TY4-P GAG-POL POLYPROTEIN"/>
    <property type="match status" value="1"/>
</dbReference>
<protein>
    <recommendedName>
        <fullName evidence="12">Integrase catalytic domain-containing protein</fullName>
    </recommendedName>
</protein>
<evidence type="ECO:0000256" key="4">
    <source>
        <dbReference type="ARBA" id="ARBA00022801"/>
    </source>
</evidence>
<dbReference type="EMBL" id="KL363354">
    <property type="protein sequence ID" value="KFD46771.1"/>
    <property type="molecule type" value="Genomic_DNA"/>
</dbReference>
<organism evidence="13 14">
    <name type="scientific">Trichuris suis</name>
    <name type="common">pig whipworm</name>
    <dbReference type="NCBI Taxonomy" id="68888"/>
    <lineage>
        <taxon>Eukaryota</taxon>
        <taxon>Metazoa</taxon>
        <taxon>Ecdysozoa</taxon>
        <taxon>Nematoda</taxon>
        <taxon>Enoplea</taxon>
        <taxon>Dorylaimia</taxon>
        <taxon>Trichinellida</taxon>
        <taxon>Trichuridae</taxon>
        <taxon>Trichuris</taxon>
    </lineage>
</organism>
<dbReference type="InterPro" id="IPR012337">
    <property type="entry name" value="RNaseH-like_sf"/>
</dbReference>
<dbReference type="InterPro" id="IPR057670">
    <property type="entry name" value="SH3_retrovirus"/>
</dbReference>
<evidence type="ECO:0000256" key="9">
    <source>
        <dbReference type="ARBA" id="ARBA00023172"/>
    </source>
</evidence>
<dbReference type="GO" id="GO:0003887">
    <property type="term" value="F:DNA-directed DNA polymerase activity"/>
    <property type="evidence" value="ECO:0007669"/>
    <property type="project" value="UniProtKB-KW"/>
</dbReference>
<dbReference type="Proteomes" id="UP000030764">
    <property type="component" value="Unassembled WGS sequence"/>
</dbReference>
<keyword evidence="8" id="KW-0239">DNA-directed DNA polymerase</keyword>
<keyword evidence="7" id="KW-0695">RNA-directed DNA polymerase</keyword>
<keyword evidence="1" id="KW-0540">Nuclease</keyword>
<dbReference type="GO" id="GO:0003964">
    <property type="term" value="F:RNA-directed DNA polymerase activity"/>
    <property type="evidence" value="ECO:0007669"/>
    <property type="project" value="UniProtKB-KW"/>
</dbReference>
<sequence length="1113" mass="125874">MVAKDVHHAPELAVNLLSVSRIASHGKSLIFDIDGCPIVDIPTRVPQSHVLGAASQHQGLYRLDHPVQFGLLAGQPHDLWHRRMVTGIPKNSVSNIDCITYVKGKQCRLPFPKPQGKRATNLLDVVHSDICGPMQVRSSSGARYFISLIDDFSRKSFVYFLKNKTEALQKFKEFVAFIERKTSRKVKCLRTDNGQEYVNEHFAQFLTANGIRHERSIPDTPEQNGIAERLNLTLVEKARTMLIDASLSTDLWAEAIGTANYLRNRCLTKALRNVTPEEAWSGRKPNLSHLKLFGCLAMVHIPARRRQKWDAKSKECIFVGYSETSKGYRTINRFTEKLNIARVVVFLESSFPGTRQSNAHLDEPEKCAPDDGEQVIMWKLQDDNPSETEADKAVSSPIEGKESSCCDTVNEDARTNEGRPKRNRVPNRTIFNSDFVVYQAGMYEGDPVSYADAIRRPDAHDWLAAKWDAKSEECIFVGYSETSKGYRTINRFTKKLNIARDVVFLESSFPGTRQTNAHLDEPEKSAPDDGEEVIMWKLQDDKPSETEADKAVSSPIEGKESSCCDTVNEDARTNEGRPKRNRVPNRTIFNSDFVVYQAGMYEGDPVSYADAIRRPDAHDWLAAVDQELASHHKNHSWEMCSLPVGKKATKTKYKIDATIERWKARLLAKGCSQKPGIDYEDTFAPTLGHASLRLLLSLAVQNDLEIIQMDVVTAFLNPKLKEEIHMELPEGVTKCQYPTYCRLMKSIYAFKQSSRAWYDMLDGTLQKFGMKRLKSEPCVYYRRIVEKMLIVGVYVDDSLILSNDQQATTDLKEALHKQFEMKDLGKAHWCLGIRINQDKKVGTLSIDQARYIDQILETFGMVDCKVAKTPLDLNLLLSKEMSPKTEEERTEMKNVPYREAVGSLLYLSQANRADKCHAVGVVSRYSNNPGKAHWIAVKRIMRYLKGTRNMKLVYKRAERSLTAYCDADWANDKDDRRSTTGFFVCLSGTAVSWSSKKQRTVALSTAEAEYMAPSHAMQEITWLQSLCTEMSIYTEKCRLLCDNSAATSISQGQERSSRTKHTDIRHHFVRENVQAGDVLIEHVATENNAADMLTKVVTAARLNECTSLVGMTP</sequence>
<keyword evidence="14" id="KW-1185">Reference proteome</keyword>
<dbReference type="GO" id="GO:0042575">
    <property type="term" value="C:DNA polymerase complex"/>
    <property type="evidence" value="ECO:0007669"/>
    <property type="project" value="UniProtKB-ARBA"/>
</dbReference>
<keyword evidence="9" id="KW-0233">DNA recombination</keyword>
<feature type="region of interest" description="Disordered" evidence="11">
    <location>
        <begin position="384"/>
        <end position="405"/>
    </location>
</feature>
<reference evidence="13 14" key="1">
    <citation type="journal article" date="2014" name="Nat. Genet.">
        <title>Genome and transcriptome of the porcine whipworm Trichuris suis.</title>
        <authorList>
            <person name="Jex A.R."/>
            <person name="Nejsum P."/>
            <person name="Schwarz E.M."/>
            <person name="Hu L."/>
            <person name="Young N.D."/>
            <person name="Hall R.S."/>
            <person name="Korhonen P.K."/>
            <person name="Liao S."/>
            <person name="Thamsborg S."/>
            <person name="Xia J."/>
            <person name="Xu P."/>
            <person name="Wang S."/>
            <person name="Scheerlinck J.P."/>
            <person name="Hofmann A."/>
            <person name="Sternberg P.W."/>
            <person name="Wang J."/>
            <person name="Gasser R.B."/>
        </authorList>
    </citation>
    <scope>NUCLEOTIDE SEQUENCE [LARGE SCALE GENOMIC DNA]</scope>
    <source>
        <strain evidence="13">DCEP-RM93M</strain>
    </source>
</reference>
<evidence type="ECO:0000256" key="7">
    <source>
        <dbReference type="ARBA" id="ARBA00022918"/>
    </source>
</evidence>
<dbReference type="GO" id="GO:0046872">
    <property type="term" value="F:metal ion binding"/>
    <property type="evidence" value="ECO:0007669"/>
    <property type="project" value="UniProtKB-KW"/>
</dbReference>
<evidence type="ECO:0000313" key="14">
    <source>
        <dbReference type="Proteomes" id="UP000030764"/>
    </source>
</evidence>
<dbReference type="SUPFAM" id="SSF53098">
    <property type="entry name" value="Ribonuclease H-like"/>
    <property type="match status" value="1"/>
</dbReference>
<evidence type="ECO:0000313" key="13">
    <source>
        <dbReference type="EMBL" id="KFD46771.1"/>
    </source>
</evidence>
<dbReference type="Gene3D" id="3.30.420.10">
    <property type="entry name" value="Ribonuclease H-like superfamily/Ribonuclease H"/>
    <property type="match status" value="1"/>
</dbReference>
<dbReference type="GO" id="GO:0015074">
    <property type="term" value="P:DNA integration"/>
    <property type="evidence" value="ECO:0007669"/>
    <property type="project" value="UniProtKB-KW"/>
</dbReference>
<evidence type="ECO:0000256" key="8">
    <source>
        <dbReference type="ARBA" id="ARBA00022932"/>
    </source>
</evidence>
<dbReference type="PROSITE" id="PS50994">
    <property type="entry name" value="INTEGRASE"/>
    <property type="match status" value="1"/>
</dbReference>
<keyword evidence="8" id="KW-0808">Transferase</keyword>
<dbReference type="InterPro" id="IPR043502">
    <property type="entry name" value="DNA/RNA_pol_sf"/>
</dbReference>
<dbReference type="InterPro" id="IPR013103">
    <property type="entry name" value="RVT_2"/>
</dbReference>
<dbReference type="SUPFAM" id="SSF56672">
    <property type="entry name" value="DNA/RNA polymerases"/>
    <property type="match status" value="1"/>
</dbReference>
<feature type="region of interest" description="Disordered" evidence="11">
    <location>
        <begin position="541"/>
        <end position="563"/>
    </location>
</feature>
<dbReference type="InterPro" id="IPR001584">
    <property type="entry name" value="Integrase_cat-core"/>
</dbReference>
<dbReference type="Pfam" id="PF07727">
    <property type="entry name" value="RVT_2"/>
    <property type="match status" value="1"/>
</dbReference>
<dbReference type="GO" id="GO:0016787">
    <property type="term" value="F:hydrolase activity"/>
    <property type="evidence" value="ECO:0007669"/>
    <property type="project" value="UniProtKB-KW"/>
</dbReference>
<evidence type="ECO:0000256" key="3">
    <source>
        <dbReference type="ARBA" id="ARBA00022759"/>
    </source>
</evidence>
<keyword evidence="2" id="KW-0479">Metal-binding</keyword>
<evidence type="ECO:0000259" key="12">
    <source>
        <dbReference type="PROSITE" id="PS50994"/>
    </source>
</evidence>
<dbReference type="GO" id="GO:0003676">
    <property type="term" value="F:nucleic acid binding"/>
    <property type="evidence" value="ECO:0007669"/>
    <property type="project" value="InterPro"/>
</dbReference>
<keyword evidence="8" id="KW-0548">Nucleotidyltransferase</keyword>
<dbReference type="GO" id="GO:0004519">
    <property type="term" value="F:endonuclease activity"/>
    <property type="evidence" value="ECO:0007669"/>
    <property type="project" value="UniProtKB-KW"/>
</dbReference>
<feature type="domain" description="Integrase catalytic" evidence="12">
    <location>
        <begin position="108"/>
        <end position="284"/>
    </location>
</feature>
<evidence type="ECO:0000256" key="1">
    <source>
        <dbReference type="ARBA" id="ARBA00022722"/>
    </source>
</evidence>
<dbReference type="PANTHER" id="PTHR42648">
    <property type="entry name" value="TRANSPOSASE, PUTATIVE-RELATED"/>
    <property type="match status" value="1"/>
</dbReference>
<dbReference type="CDD" id="cd09272">
    <property type="entry name" value="RNase_HI_RT_Ty1"/>
    <property type="match status" value="1"/>
</dbReference>
<feature type="compositionally biased region" description="Basic and acidic residues" evidence="11">
    <location>
        <begin position="541"/>
        <end position="550"/>
    </location>
</feature>
<evidence type="ECO:0000256" key="6">
    <source>
        <dbReference type="ARBA" id="ARBA00022908"/>
    </source>
</evidence>
<dbReference type="InterPro" id="IPR039537">
    <property type="entry name" value="Retrotran_Ty1/copia-like"/>
</dbReference>
<proteinExistence type="predicted"/>
<dbReference type="AlphaFoldDB" id="A0A085LP75"/>
<gene>
    <name evidence="13" type="ORF">M513_12352</name>
</gene>
<keyword evidence="4" id="KW-0378">Hydrolase</keyword>
<evidence type="ECO:0000256" key="11">
    <source>
        <dbReference type="SAM" id="MobiDB-lite"/>
    </source>
</evidence>
<evidence type="ECO:0000256" key="5">
    <source>
        <dbReference type="ARBA" id="ARBA00022842"/>
    </source>
</evidence>
<name>A0A085LP75_9BILA</name>